<dbReference type="GO" id="GO:0006506">
    <property type="term" value="P:GPI anchor biosynthetic process"/>
    <property type="evidence" value="ECO:0007669"/>
    <property type="project" value="UniProtKB-UniPathway"/>
</dbReference>
<accession>A0A068RKW5</accession>
<dbReference type="VEuPathDB" id="FungiDB:LCOR_01320.1"/>
<evidence type="ECO:0000259" key="3">
    <source>
        <dbReference type="Pfam" id="PF10181"/>
    </source>
</evidence>
<feature type="domain" description="Phosphatidylinositol N-acetylglucosaminyltransferase subunit H conserved" evidence="3">
    <location>
        <begin position="71"/>
        <end position="134"/>
    </location>
</feature>
<dbReference type="AlphaFoldDB" id="A0A068RKW5"/>
<dbReference type="UniPathway" id="UPA00196"/>
<dbReference type="Proteomes" id="UP000027586">
    <property type="component" value="Unassembled WGS sequence"/>
</dbReference>
<dbReference type="PANTHER" id="PTHR15231:SF1">
    <property type="entry name" value="PHOSPHATIDYLINOSITOL N-ACETYLGLUCOSAMINYLTRANSFERASE SUBUNIT H"/>
    <property type="match status" value="1"/>
</dbReference>
<dbReference type="PANTHER" id="PTHR15231">
    <property type="entry name" value="PHOSPHATIDYLINOSITOL N-ACETYLGLUCOSAMINYLTRANSFERASE SUBUNIT H"/>
    <property type="match status" value="1"/>
</dbReference>
<protein>
    <recommendedName>
        <fullName evidence="3">Phosphatidylinositol N-acetylglucosaminyltransferase subunit H conserved domain-containing protein</fullName>
    </recommendedName>
</protein>
<dbReference type="STRING" id="1263082.A0A068RKW5"/>
<proteinExistence type="inferred from homology"/>
<dbReference type="OrthoDB" id="6256716at2759"/>
<dbReference type="InterPro" id="IPR019328">
    <property type="entry name" value="PIGH-H_dom"/>
</dbReference>
<name>A0A068RKW5_9FUNG</name>
<reference evidence="4" key="1">
    <citation type="submission" date="2013-08" db="EMBL/GenBank/DDBJ databases">
        <title>Gene expansion shapes genome architecture in the human pathogen Lichtheimia corymbifera: an evolutionary genomics analysis in the ancient terrestrial Mucorales (Mucoromycotina).</title>
        <authorList>
            <person name="Schwartze V.U."/>
            <person name="Winter S."/>
            <person name="Shelest E."/>
            <person name="Marcet-Houben M."/>
            <person name="Horn F."/>
            <person name="Wehner S."/>
            <person name="Hoffmann K."/>
            <person name="Riege K."/>
            <person name="Sammeth M."/>
            <person name="Nowrousian M."/>
            <person name="Valiante V."/>
            <person name="Linde J."/>
            <person name="Jacobsen I.D."/>
            <person name="Marz M."/>
            <person name="Brakhage A.A."/>
            <person name="Gabaldon T."/>
            <person name="Bocker S."/>
            <person name="Voigt K."/>
        </authorList>
    </citation>
    <scope>NUCLEOTIDE SEQUENCE [LARGE SCALE GENOMIC DNA]</scope>
    <source>
        <strain evidence="4">FSU 9682</strain>
    </source>
</reference>
<dbReference type="Pfam" id="PF10181">
    <property type="entry name" value="PIG-H"/>
    <property type="match status" value="1"/>
</dbReference>
<evidence type="ECO:0000313" key="5">
    <source>
        <dbReference type="Proteomes" id="UP000027586"/>
    </source>
</evidence>
<dbReference type="InterPro" id="IPR044215">
    <property type="entry name" value="PIG-H"/>
</dbReference>
<dbReference type="GO" id="GO:0000506">
    <property type="term" value="C:glycosylphosphatidylinositol-N-acetylglucosaminyltransferase (GPI-GnT) complex"/>
    <property type="evidence" value="ECO:0007669"/>
    <property type="project" value="InterPro"/>
</dbReference>
<keyword evidence="5" id="KW-1185">Reference proteome</keyword>
<comment type="caution">
    <text evidence="4">The sequence shown here is derived from an EMBL/GenBank/DDBJ whole genome shotgun (WGS) entry which is preliminary data.</text>
</comment>
<comment type="similarity">
    <text evidence="2">Belongs to the PIGH family.</text>
</comment>
<gene>
    <name evidence="4" type="ORF">LCOR_01320.1</name>
</gene>
<sequence length="162" mass="18877">MSELTCRVLPGAHAREYTCHAHVPWMSHLDLLYAAIACLVYIGVMPRPFLYWPGVICVWFWLKSRIVIQESILAMKDVGIQVRTVYWGGRTVSRFIDRRKIHDIIINEGITMWQIKSYMAIIVKNQEHMIVVFEHLLPRLRPTLLEAYAGTRAIIFPHAFDD</sequence>
<evidence type="ECO:0000256" key="1">
    <source>
        <dbReference type="ARBA" id="ARBA00004687"/>
    </source>
</evidence>
<organism evidence="4 5">
    <name type="scientific">Lichtheimia corymbifera JMRC:FSU:9682</name>
    <dbReference type="NCBI Taxonomy" id="1263082"/>
    <lineage>
        <taxon>Eukaryota</taxon>
        <taxon>Fungi</taxon>
        <taxon>Fungi incertae sedis</taxon>
        <taxon>Mucoromycota</taxon>
        <taxon>Mucoromycotina</taxon>
        <taxon>Mucoromycetes</taxon>
        <taxon>Mucorales</taxon>
        <taxon>Lichtheimiaceae</taxon>
        <taxon>Lichtheimia</taxon>
    </lineage>
</organism>
<comment type="pathway">
    <text evidence="1">Glycolipid biosynthesis; glycosylphosphatidylinositol-anchor biosynthesis.</text>
</comment>
<dbReference type="EMBL" id="CBTN010000003">
    <property type="protein sequence ID" value="CDH49581.1"/>
    <property type="molecule type" value="Genomic_DNA"/>
</dbReference>
<evidence type="ECO:0000313" key="4">
    <source>
        <dbReference type="EMBL" id="CDH49581.1"/>
    </source>
</evidence>
<evidence type="ECO:0000256" key="2">
    <source>
        <dbReference type="ARBA" id="ARBA00009610"/>
    </source>
</evidence>